<dbReference type="RefSeq" id="WP_285970949.1">
    <property type="nucleotide sequence ID" value="NZ_CP127294.1"/>
</dbReference>
<organism evidence="2 3">
    <name type="scientific">Amycolatopsis carbonis</name>
    <dbReference type="NCBI Taxonomy" id="715471"/>
    <lineage>
        <taxon>Bacteria</taxon>
        <taxon>Bacillati</taxon>
        <taxon>Actinomycetota</taxon>
        <taxon>Actinomycetes</taxon>
        <taxon>Pseudonocardiales</taxon>
        <taxon>Pseudonocardiaceae</taxon>
        <taxon>Amycolatopsis</taxon>
    </lineage>
</organism>
<gene>
    <name evidence="2" type="ORF">QRX50_05930</name>
</gene>
<evidence type="ECO:0000313" key="2">
    <source>
        <dbReference type="EMBL" id="WIX80318.1"/>
    </source>
</evidence>
<proteinExistence type="predicted"/>
<reference evidence="2 3" key="1">
    <citation type="submission" date="2023-06" db="EMBL/GenBank/DDBJ databases">
        <authorList>
            <person name="Oyuntsetseg B."/>
            <person name="Kim S.B."/>
        </authorList>
    </citation>
    <scope>NUCLEOTIDE SEQUENCE [LARGE SCALE GENOMIC DNA]</scope>
    <source>
        <strain evidence="2 3">2-15</strain>
    </source>
</reference>
<dbReference type="EMBL" id="CP127294">
    <property type="protein sequence ID" value="WIX80318.1"/>
    <property type="molecule type" value="Genomic_DNA"/>
</dbReference>
<feature type="compositionally biased region" description="Low complexity" evidence="1">
    <location>
        <begin position="10"/>
        <end position="25"/>
    </location>
</feature>
<feature type="compositionally biased region" description="Polar residues" evidence="1">
    <location>
        <begin position="78"/>
        <end position="90"/>
    </location>
</feature>
<feature type="region of interest" description="Disordered" evidence="1">
    <location>
        <begin position="1"/>
        <end position="99"/>
    </location>
</feature>
<protein>
    <submittedName>
        <fullName evidence="2">Uncharacterized protein</fullName>
    </submittedName>
</protein>
<dbReference type="AlphaFoldDB" id="A0A9Y2MX31"/>
<dbReference type="Proteomes" id="UP001236014">
    <property type="component" value="Chromosome"/>
</dbReference>
<keyword evidence="3" id="KW-1185">Reference proteome</keyword>
<evidence type="ECO:0000313" key="3">
    <source>
        <dbReference type="Proteomes" id="UP001236014"/>
    </source>
</evidence>
<sequence>MTDDIDRTTPARQPRAALPLAGRPAAQHRQRGHTNPAGRQREHRGSSGSNLDRTTPPHQPRAASPLAAPPATPLAQRGHTNPTDQQQNGGSKHPAKEAG</sequence>
<evidence type="ECO:0000256" key="1">
    <source>
        <dbReference type="SAM" id="MobiDB-lite"/>
    </source>
</evidence>
<dbReference type="KEGG" id="acab:QRX50_05930"/>
<accession>A0A9Y2MX31</accession>
<name>A0A9Y2MX31_9PSEU</name>